<evidence type="ECO:0000313" key="1">
    <source>
        <dbReference type="EMBL" id="CAJ2640285.1"/>
    </source>
</evidence>
<dbReference type="EMBL" id="CASHSV030000024">
    <property type="protein sequence ID" value="CAJ2640285.1"/>
    <property type="molecule type" value="Genomic_DNA"/>
</dbReference>
<sequence length="821" mass="90710">MKPTITLIFIFAVIFTTTTVNSLGIASTTAITYNTSTICGIVASKPHQYIQCYQNKKLIPIVLPNVSFQSISGGRSFFCSLRSNGLSFYCWDTRTPKSFLEPRRLYYSENVQLSDVAVGDDQVCARELHSGIVRCWRGYGANNGVEFPSPDESFRFRTVTCGSSFCCGILKVNNTVFCWGENGENGVENLIQKQFTNLSMSTLVSGVSHVCGLNLNGVLICKGKNNNNDDSGKLNVPLNSSSVFSALALGENFTCGIRIKNGLVQCWGGDFGSDFDSDNVNNHVMKSVSFESIVAGLDFVCGLTTRDLSLICWGNPNWYSKHHFKNDVYVPLGMILPGPCVKDDSCNSCGVYPNSDFLCHGFGSICYQCRTELPIAVQLPPPLSTSSSSPNKQPSLDNEEKGTRGWKLMTFLIIGSVGAFAGLCTILYFVMIGSRRLLRSKIDNSVQPTSSESDDAYVDIAPMQNVGTINNNGTSTLRSFSSKRHSSSRLRSGSSSKQLDRTESFSFWELIAACNNFSMENKIGSGSFGCVYKGRLFDGREVAIKRGDTCLRKKKFQEKETAFDSELTLLSRLHHKHLVRLIGFCEENDERLLVYEYMSNGSLHDHLHDKNNVEKNSSIMNSWKMRIKVALDAARGIEYIHNYAVPPIIHRDIKSSNILIDSNWNARVSDFGLSLIWQETEQELMSNIQAVGTVGYIDPEYYVLNVLTTKSDVYGLGVVMLELLTGKRAVFKNEGESDPIGVVEYAGGKIGTGEVWNLLDHRVGIPEVNEVESVEIMAYTAMHCVNLEGTDRPNMVDIVANLERALAFLEGSPGSFSMSSL</sequence>
<dbReference type="Proteomes" id="UP001177021">
    <property type="component" value="Unassembled WGS sequence"/>
</dbReference>
<accession>A0ACB0J6W6</accession>
<evidence type="ECO:0000313" key="2">
    <source>
        <dbReference type="Proteomes" id="UP001177021"/>
    </source>
</evidence>
<gene>
    <name evidence="1" type="ORF">MILVUS5_LOCUS10162</name>
</gene>
<organism evidence="1 2">
    <name type="scientific">Trifolium pratense</name>
    <name type="common">Red clover</name>
    <dbReference type="NCBI Taxonomy" id="57577"/>
    <lineage>
        <taxon>Eukaryota</taxon>
        <taxon>Viridiplantae</taxon>
        <taxon>Streptophyta</taxon>
        <taxon>Embryophyta</taxon>
        <taxon>Tracheophyta</taxon>
        <taxon>Spermatophyta</taxon>
        <taxon>Magnoliopsida</taxon>
        <taxon>eudicotyledons</taxon>
        <taxon>Gunneridae</taxon>
        <taxon>Pentapetalae</taxon>
        <taxon>rosids</taxon>
        <taxon>fabids</taxon>
        <taxon>Fabales</taxon>
        <taxon>Fabaceae</taxon>
        <taxon>Papilionoideae</taxon>
        <taxon>50 kb inversion clade</taxon>
        <taxon>NPAAA clade</taxon>
        <taxon>Hologalegina</taxon>
        <taxon>IRL clade</taxon>
        <taxon>Trifolieae</taxon>
        <taxon>Trifolium</taxon>
    </lineage>
</organism>
<proteinExistence type="predicted"/>
<keyword evidence="2" id="KW-1185">Reference proteome</keyword>
<comment type="caution">
    <text evidence="1">The sequence shown here is derived from an EMBL/GenBank/DDBJ whole genome shotgun (WGS) entry which is preliminary data.</text>
</comment>
<reference evidence="1" key="1">
    <citation type="submission" date="2023-10" db="EMBL/GenBank/DDBJ databases">
        <authorList>
            <person name="Rodriguez Cubillos JULIANA M."/>
            <person name="De Vega J."/>
        </authorList>
    </citation>
    <scope>NUCLEOTIDE SEQUENCE</scope>
</reference>
<protein>
    <submittedName>
        <fullName evidence="1">Uncharacterized protein</fullName>
    </submittedName>
</protein>
<name>A0ACB0J6W6_TRIPR</name>